<dbReference type="PANTHER" id="PTHR37426:SF1">
    <property type="entry name" value="RIBOSOMAL RNA LARGE SUBUNIT METHYLTRANSFERASE J"/>
    <property type="match status" value="1"/>
</dbReference>
<comment type="subunit">
    <text evidence="1">Monomer.</text>
</comment>
<dbReference type="Pfam" id="PF04378">
    <property type="entry name" value="RsmJ"/>
    <property type="match status" value="1"/>
</dbReference>
<dbReference type="Proteomes" id="UP000005336">
    <property type="component" value="Unassembled WGS sequence"/>
</dbReference>
<organism evidence="2 3">
    <name type="scientific">Neisseria wadsworthii 9715</name>
    <dbReference type="NCBI Taxonomy" id="1030841"/>
    <lineage>
        <taxon>Bacteria</taxon>
        <taxon>Pseudomonadati</taxon>
        <taxon>Pseudomonadota</taxon>
        <taxon>Betaproteobacteria</taxon>
        <taxon>Neisseriales</taxon>
        <taxon>Neisseriaceae</taxon>
        <taxon>Neisseria</taxon>
    </lineage>
</organism>
<dbReference type="PATRIC" id="fig|1030841.3.peg.1611"/>
<dbReference type="SUPFAM" id="SSF53335">
    <property type="entry name" value="S-adenosyl-L-methionine-dependent methyltransferases"/>
    <property type="match status" value="1"/>
</dbReference>
<dbReference type="InterPro" id="IPR029063">
    <property type="entry name" value="SAM-dependent_MTases_sf"/>
</dbReference>
<feature type="binding site" evidence="1">
    <location>
        <position position="166"/>
    </location>
    <ligand>
        <name>S-adenosyl-L-methionine</name>
        <dbReference type="ChEBI" id="CHEBI:59789"/>
    </ligand>
</feature>
<dbReference type="PANTHER" id="PTHR37426">
    <property type="entry name" value="RIBOSOMAL RNA LARGE SUBUNIT METHYLTRANSFERASE J"/>
    <property type="match status" value="1"/>
</dbReference>
<dbReference type="AlphaFoldDB" id="G4CRB2"/>
<evidence type="ECO:0000313" key="3">
    <source>
        <dbReference type="Proteomes" id="UP000005336"/>
    </source>
</evidence>
<comment type="catalytic activity">
    <reaction evidence="1">
        <text>adenosine(2030) in 23S rRNA + S-adenosyl-L-methionine = N(6)-methyladenosine(2030) in 23S rRNA + S-adenosyl-L-homocysteine + H(+)</text>
        <dbReference type="Rhea" id="RHEA:43736"/>
        <dbReference type="Rhea" id="RHEA-COMP:10668"/>
        <dbReference type="Rhea" id="RHEA-COMP:10669"/>
        <dbReference type="ChEBI" id="CHEBI:15378"/>
        <dbReference type="ChEBI" id="CHEBI:57856"/>
        <dbReference type="ChEBI" id="CHEBI:59789"/>
        <dbReference type="ChEBI" id="CHEBI:74411"/>
        <dbReference type="ChEBI" id="CHEBI:74449"/>
        <dbReference type="EC" id="2.1.1.266"/>
    </reaction>
</comment>
<keyword evidence="1" id="KW-0949">S-adenosyl-L-methionine</keyword>
<keyword evidence="1" id="KW-0489">Methyltransferase</keyword>
<dbReference type="EMBL" id="AGAZ01000058">
    <property type="protein sequence ID" value="EGZ45525.1"/>
    <property type="molecule type" value="Genomic_DNA"/>
</dbReference>
<feature type="active site" description="Proton acceptor" evidence="1">
    <location>
        <position position="166"/>
    </location>
</feature>
<dbReference type="GO" id="GO:0005829">
    <property type="term" value="C:cytosol"/>
    <property type="evidence" value="ECO:0007669"/>
    <property type="project" value="TreeGrafter"/>
</dbReference>
<feature type="binding site" evidence="1">
    <location>
        <position position="99"/>
    </location>
    <ligand>
        <name>S-adenosyl-L-methionine</name>
        <dbReference type="ChEBI" id="CHEBI:59789"/>
    </ligand>
</feature>
<feature type="site" description="Interaction with substrate rRNA" evidence="1">
    <location>
        <position position="4"/>
    </location>
</feature>
<dbReference type="GO" id="GO:0003723">
    <property type="term" value="F:RNA binding"/>
    <property type="evidence" value="ECO:0007669"/>
    <property type="project" value="UniProtKB-UniRule"/>
</dbReference>
<name>G4CRB2_9NEIS</name>
<dbReference type="HOGENOM" id="CLU_061769_1_0_4"/>
<reference evidence="2 3" key="1">
    <citation type="submission" date="2011-06" db="EMBL/GenBank/DDBJ databases">
        <authorList>
            <person name="Muzny D."/>
            <person name="Qin X."/>
            <person name="Deng J."/>
            <person name="Jiang H."/>
            <person name="Liu Y."/>
            <person name="Qu J."/>
            <person name="Song X.-Z."/>
            <person name="Zhang L."/>
            <person name="Thornton R."/>
            <person name="Coyle M."/>
            <person name="Francisco L."/>
            <person name="Jackson L."/>
            <person name="Javaid M."/>
            <person name="Korchina V."/>
            <person name="Kovar C."/>
            <person name="Mata R."/>
            <person name="Mathew T."/>
            <person name="Ngo R."/>
            <person name="Nguyen L."/>
            <person name="Nguyen N."/>
            <person name="Okwuonu G."/>
            <person name="Ongeri F."/>
            <person name="Pham C."/>
            <person name="Simmons D."/>
            <person name="Wilczek-Boney K."/>
            <person name="Hale W."/>
            <person name="Jakkamsetti A."/>
            <person name="Pham P."/>
            <person name="Ruth R."/>
            <person name="San Lucas F."/>
            <person name="Warren J."/>
            <person name="Zhang J."/>
            <person name="Zhao Z."/>
            <person name="Zhou C."/>
            <person name="Zhu D."/>
            <person name="Lee S."/>
            <person name="Bess C."/>
            <person name="Blankenburg K."/>
            <person name="Forbes L."/>
            <person name="Fu Q."/>
            <person name="Gubbala S."/>
            <person name="Hirani K."/>
            <person name="Jayaseelan J.C."/>
            <person name="Lara F."/>
            <person name="Munidasa M."/>
            <person name="Palculict T."/>
            <person name="Patil S."/>
            <person name="Pu L.-L."/>
            <person name="Saada N."/>
            <person name="Tang L."/>
            <person name="Weissenberger G."/>
            <person name="Zhu Y."/>
            <person name="Hemphill L."/>
            <person name="Shang Y."/>
            <person name="Youmans B."/>
            <person name="Ayvaz T."/>
            <person name="Ross M."/>
            <person name="Santibanez J."/>
            <person name="Aqrawi P."/>
            <person name="Gross S."/>
            <person name="Joshi V."/>
            <person name="Fowler G."/>
            <person name="Nazareth L."/>
            <person name="Reid J."/>
            <person name="Worley K."/>
            <person name="Petrosino J."/>
            <person name="Highlander S."/>
            <person name="Gibbs R."/>
        </authorList>
    </citation>
    <scope>NUCLEOTIDE SEQUENCE [LARGE SCALE GENOMIC DNA]</scope>
    <source>
        <strain evidence="2 3">9715</strain>
    </source>
</reference>
<dbReference type="EC" id="2.1.1.266" evidence="1"/>
<feature type="binding site" evidence="1">
    <location>
        <position position="117"/>
    </location>
    <ligand>
        <name>S-adenosyl-L-methionine</name>
        <dbReference type="ChEBI" id="CHEBI:59789"/>
    </ligand>
</feature>
<sequence>MLSYRHAFHAGNHADIFKHFTLWLVLDYFNKKDKPYWYIDTHSGAGVYNLAGEQAQKVAEYRQGIALLRAAASDLPETLQQFNACLKNLLPNENLYCGSPFLAAATLRESDKMRLFELHPADFELLQNNIREWKLGRRCITKKENGYQGLITLLPPPTRRAVVLIDPPYEEKQDYERVVKTLKEAQKRFAEGCYIVWYPCLSREESRKLPQTLIKLSPENYLNAQLHVHAPRADGFGMHGSGMFVINPPYLLAKQLADTLPALCGLLKQDNQARFELDYRIA</sequence>
<proteinExistence type="inferred from homology"/>
<keyword evidence="1" id="KW-0698">rRNA processing</keyword>
<comment type="caution">
    <text evidence="2">The sequence shown here is derived from an EMBL/GenBank/DDBJ whole genome shotgun (WGS) entry which is preliminary data.</text>
</comment>
<dbReference type="InterPro" id="IPR007473">
    <property type="entry name" value="RlmJ"/>
</dbReference>
<gene>
    <name evidence="2" type="primary">xerD2</name>
    <name evidence="1" type="synonym">rlmJ</name>
    <name evidence="2" type="ORF">HMPREF9370_1622</name>
</gene>
<feature type="binding site" evidence="1">
    <location>
        <position position="19"/>
    </location>
    <ligand>
        <name>S-adenosyl-L-methionine</name>
        <dbReference type="ChEBI" id="CHEBI:59789"/>
    </ligand>
</feature>
<comment type="similarity">
    <text evidence="1">Belongs to the RlmJ family.</text>
</comment>
<dbReference type="RefSeq" id="WP_009116763.1">
    <property type="nucleotide sequence ID" value="NZ_JH165159.1"/>
</dbReference>
<comment type="function">
    <text evidence="1">Specifically methylates the adenine in position 2030 of 23S rRNA.</text>
</comment>
<keyword evidence="1" id="KW-0694">RNA-binding</keyword>
<accession>G4CRB2</accession>
<evidence type="ECO:0000256" key="1">
    <source>
        <dbReference type="HAMAP-Rule" id="MF_00934"/>
    </source>
</evidence>
<feature type="binding site" evidence="1">
    <location>
        <begin position="145"/>
        <end position="146"/>
    </location>
    <ligand>
        <name>S-adenosyl-L-methionine</name>
        <dbReference type="ChEBI" id="CHEBI:59789"/>
    </ligand>
</feature>
<keyword evidence="1" id="KW-0808">Transferase</keyword>
<dbReference type="OrthoDB" id="9791274at2"/>
<evidence type="ECO:0000313" key="2">
    <source>
        <dbReference type="EMBL" id="EGZ45525.1"/>
    </source>
</evidence>
<dbReference type="GO" id="GO:0070475">
    <property type="term" value="P:rRNA base methylation"/>
    <property type="evidence" value="ECO:0007669"/>
    <property type="project" value="UniProtKB-UniRule"/>
</dbReference>
<feature type="binding site" evidence="1">
    <location>
        <position position="42"/>
    </location>
    <ligand>
        <name>S-adenosyl-L-methionine</name>
        <dbReference type="ChEBI" id="CHEBI:59789"/>
    </ligand>
</feature>
<dbReference type="HAMAP" id="MF_00934">
    <property type="entry name" value="23SrRNA_methyltr_J"/>
    <property type="match status" value="1"/>
</dbReference>
<keyword evidence="3" id="KW-1185">Reference proteome</keyword>
<dbReference type="Gene3D" id="3.40.50.150">
    <property type="entry name" value="Vaccinia Virus protein VP39"/>
    <property type="match status" value="1"/>
</dbReference>
<protein>
    <recommendedName>
        <fullName evidence="1">Ribosomal RNA large subunit methyltransferase J</fullName>
        <ecNumber evidence="1">2.1.1.266</ecNumber>
    </recommendedName>
    <alternativeName>
        <fullName evidence="1">23S rRNA (adenine(2030)-N6)-methyltransferase</fullName>
    </alternativeName>
    <alternativeName>
        <fullName evidence="1">23S rRNA m6A2030 methyltransferase</fullName>
    </alternativeName>
</protein>
<dbReference type="GO" id="GO:0036307">
    <property type="term" value="F:23S rRNA (adenine(2030)-N(6))-methyltransferase activity"/>
    <property type="evidence" value="ECO:0007669"/>
    <property type="project" value="UniProtKB-UniRule"/>
</dbReference>